<keyword evidence="1" id="KW-1133">Transmembrane helix</keyword>
<dbReference type="EMBL" id="CH476629">
    <property type="protein sequence ID" value="EDO04495.1"/>
    <property type="molecule type" value="Genomic_DNA"/>
</dbReference>
<feature type="transmembrane region" description="Helical" evidence="1">
    <location>
        <begin position="68"/>
        <end position="90"/>
    </location>
</feature>
<evidence type="ECO:0000313" key="3">
    <source>
        <dbReference type="Proteomes" id="UP000001312"/>
    </source>
</evidence>
<dbReference type="KEGG" id="ssl:SS1G_06978"/>
<evidence type="ECO:0000256" key="1">
    <source>
        <dbReference type="SAM" id="Phobius"/>
    </source>
</evidence>
<gene>
    <name evidence="2" type="ORF">SS1G_06978</name>
</gene>
<dbReference type="GeneID" id="5487635"/>
<keyword evidence="3" id="KW-1185">Reference proteome</keyword>
<dbReference type="HOGENOM" id="CLU_2401010_0_0_1"/>
<keyword evidence="1" id="KW-0472">Membrane</keyword>
<sequence length="93" mass="10638">MDGTRVFFHFSDALLVLQSSNSYSQTTLLGFYSWAFSTVMYGLLSCLLVLCCFITTYSSLSVSLRGCIFLYLGYSFFFILYFLLFLSLVYSLV</sequence>
<reference evidence="3" key="1">
    <citation type="journal article" date="2011" name="PLoS Genet.">
        <title>Genomic analysis of the necrotrophic fungal pathogens Sclerotinia sclerotiorum and Botrytis cinerea.</title>
        <authorList>
            <person name="Amselem J."/>
            <person name="Cuomo C.A."/>
            <person name="van Kan J.A."/>
            <person name="Viaud M."/>
            <person name="Benito E.P."/>
            <person name="Couloux A."/>
            <person name="Coutinho P.M."/>
            <person name="de Vries R.P."/>
            <person name="Dyer P.S."/>
            <person name="Fillinger S."/>
            <person name="Fournier E."/>
            <person name="Gout L."/>
            <person name="Hahn M."/>
            <person name="Kohn L."/>
            <person name="Lapalu N."/>
            <person name="Plummer K.M."/>
            <person name="Pradier J.M."/>
            <person name="Quevillon E."/>
            <person name="Sharon A."/>
            <person name="Simon A."/>
            <person name="ten Have A."/>
            <person name="Tudzynski B."/>
            <person name="Tudzynski P."/>
            <person name="Wincker P."/>
            <person name="Andrew M."/>
            <person name="Anthouard V."/>
            <person name="Beever R.E."/>
            <person name="Beffa R."/>
            <person name="Benoit I."/>
            <person name="Bouzid O."/>
            <person name="Brault B."/>
            <person name="Chen Z."/>
            <person name="Choquer M."/>
            <person name="Collemare J."/>
            <person name="Cotton P."/>
            <person name="Danchin E.G."/>
            <person name="Da Silva C."/>
            <person name="Gautier A."/>
            <person name="Giraud C."/>
            <person name="Giraud T."/>
            <person name="Gonzalez C."/>
            <person name="Grossetete S."/>
            <person name="Guldener U."/>
            <person name="Henrissat B."/>
            <person name="Howlett B.J."/>
            <person name="Kodira C."/>
            <person name="Kretschmer M."/>
            <person name="Lappartient A."/>
            <person name="Leroch M."/>
            <person name="Levis C."/>
            <person name="Mauceli E."/>
            <person name="Neuveglise C."/>
            <person name="Oeser B."/>
            <person name="Pearson M."/>
            <person name="Poulain J."/>
            <person name="Poussereau N."/>
            <person name="Quesneville H."/>
            <person name="Rascle C."/>
            <person name="Schumacher J."/>
            <person name="Segurens B."/>
            <person name="Sexton A."/>
            <person name="Silva E."/>
            <person name="Sirven C."/>
            <person name="Soanes D.M."/>
            <person name="Talbot N.J."/>
            <person name="Templeton M."/>
            <person name="Yandava C."/>
            <person name="Yarden O."/>
            <person name="Zeng Q."/>
            <person name="Rollins J.A."/>
            <person name="Lebrun M.H."/>
            <person name="Dickman M."/>
        </authorList>
    </citation>
    <scope>NUCLEOTIDE SEQUENCE [LARGE SCALE GENOMIC DNA]</scope>
    <source>
        <strain evidence="3">ATCC 18683 / 1980 / Ss-1</strain>
    </source>
</reference>
<evidence type="ECO:0000313" key="2">
    <source>
        <dbReference type="EMBL" id="EDO04495.1"/>
    </source>
</evidence>
<protein>
    <submittedName>
        <fullName evidence="2">Uncharacterized protein</fullName>
    </submittedName>
</protein>
<feature type="transmembrane region" description="Helical" evidence="1">
    <location>
        <begin position="34"/>
        <end position="56"/>
    </location>
</feature>
<dbReference type="RefSeq" id="XP_001591532.1">
    <property type="nucleotide sequence ID" value="XM_001591482.1"/>
</dbReference>
<organism evidence="2 3">
    <name type="scientific">Sclerotinia sclerotiorum (strain ATCC 18683 / 1980 / Ss-1)</name>
    <name type="common">White mold</name>
    <name type="synonym">Whetzelinia sclerotiorum</name>
    <dbReference type="NCBI Taxonomy" id="665079"/>
    <lineage>
        <taxon>Eukaryota</taxon>
        <taxon>Fungi</taxon>
        <taxon>Dikarya</taxon>
        <taxon>Ascomycota</taxon>
        <taxon>Pezizomycotina</taxon>
        <taxon>Leotiomycetes</taxon>
        <taxon>Helotiales</taxon>
        <taxon>Sclerotiniaceae</taxon>
        <taxon>Sclerotinia</taxon>
    </lineage>
</organism>
<accession>A7ENS9</accession>
<keyword evidence="1" id="KW-0812">Transmembrane</keyword>
<dbReference type="Proteomes" id="UP000001312">
    <property type="component" value="Unassembled WGS sequence"/>
</dbReference>
<dbReference type="InParanoid" id="A7ENS9"/>
<dbReference type="AlphaFoldDB" id="A7ENS9"/>
<name>A7ENS9_SCLS1</name>
<proteinExistence type="predicted"/>